<evidence type="ECO:0000256" key="4">
    <source>
        <dbReference type="ARBA" id="ARBA00023004"/>
    </source>
</evidence>
<evidence type="ECO:0000256" key="2">
    <source>
        <dbReference type="ARBA" id="ARBA00022691"/>
    </source>
</evidence>
<dbReference type="SFLD" id="SFLDS00029">
    <property type="entry name" value="Radical_SAM"/>
    <property type="match status" value="1"/>
</dbReference>
<dbReference type="InterPro" id="IPR058240">
    <property type="entry name" value="rSAM_sf"/>
</dbReference>
<evidence type="ECO:0000256" key="5">
    <source>
        <dbReference type="ARBA" id="ARBA00023014"/>
    </source>
</evidence>
<dbReference type="PANTHER" id="PTHR43273">
    <property type="entry name" value="ANAEROBIC SULFATASE-MATURATING ENZYME HOMOLOG ASLB-RELATED"/>
    <property type="match status" value="1"/>
</dbReference>
<comment type="caution">
    <text evidence="7">The sequence shown here is derived from an EMBL/GenBank/DDBJ whole genome shotgun (WGS) entry which is preliminary data.</text>
</comment>
<dbReference type="AlphaFoldDB" id="E6K9M3"/>
<feature type="domain" description="Radical SAM core" evidence="6">
    <location>
        <begin position="14"/>
        <end position="264"/>
    </location>
</feature>
<dbReference type="GO" id="GO:0016491">
    <property type="term" value="F:oxidoreductase activity"/>
    <property type="evidence" value="ECO:0007669"/>
    <property type="project" value="InterPro"/>
</dbReference>
<dbReference type="STRING" id="873513.HMPREF6485_2287"/>
<dbReference type="GO" id="GO:0051536">
    <property type="term" value="F:iron-sulfur cluster binding"/>
    <property type="evidence" value="ECO:0007669"/>
    <property type="project" value="UniProtKB-KW"/>
</dbReference>
<dbReference type="SUPFAM" id="SSF102114">
    <property type="entry name" value="Radical SAM enzymes"/>
    <property type="match status" value="1"/>
</dbReference>
<keyword evidence="5" id="KW-0411">Iron-sulfur</keyword>
<dbReference type="eggNOG" id="COG0641">
    <property type="taxonomic scope" value="Bacteria"/>
</dbReference>
<dbReference type="RefSeq" id="WP_004346408.1">
    <property type="nucleotide sequence ID" value="NZ_GL586311.1"/>
</dbReference>
<dbReference type="GO" id="GO:0046872">
    <property type="term" value="F:metal ion binding"/>
    <property type="evidence" value="ECO:0007669"/>
    <property type="project" value="UniProtKB-KW"/>
</dbReference>
<dbReference type="HOGENOM" id="CLU_009273_3_4_10"/>
<gene>
    <name evidence="7" type="ORF">HMPREF6485_2287</name>
</gene>
<sequence>MTEYITPEHVLSNLANLPQLVFEVTDACNLKCKYCAYGEFYGDFDKRENKMLSVSQAIRLFDYLNQYWNSERNTSPESFMYISFYGGEPLMNFNFIKEIVEYVETRLVCPRRKFLFSMTTNAILLHRYMDYLVEHDFHILISLDGNEKNDSYRVDHHGNSSFERVVKNVDLLREKHSGYFDKNISFNSVFHNRSTVEEVYRFFKDRYGKIPTISELNNSGIRPEKIEEFNYTYRNSEESLHQSEHYEEIEKDLFIGISSYKSLALYLHQYSGNYYRDYTDLLFDKEHIKYIPTGTCLPFSKKMFVTVNGKILPCERIGHQFGLGYVTGTSIELDPVGIARKYNEYYHKMESQCSHCKNRPSCIQCLFNLKDVDNKPVCYGFMNDTMMELFKQQQFQFIREHPEVYREIMEKIITL</sequence>
<dbReference type="NCBIfam" id="TIGR04148">
    <property type="entry name" value="GG_samocin_CFB"/>
    <property type="match status" value="1"/>
</dbReference>
<dbReference type="CDD" id="cd01335">
    <property type="entry name" value="Radical_SAM"/>
    <property type="match status" value="1"/>
</dbReference>
<dbReference type="SFLD" id="SFLDG01386">
    <property type="entry name" value="main_SPASM_domain-containing"/>
    <property type="match status" value="1"/>
</dbReference>
<name>E6K9M3_9BACT</name>
<keyword evidence="4" id="KW-0408">Iron</keyword>
<evidence type="ECO:0000313" key="7">
    <source>
        <dbReference type="EMBL" id="EFU29728.1"/>
    </source>
</evidence>
<dbReference type="SFLD" id="SFLDG01384">
    <property type="entry name" value="thioether_bond_formation_requi"/>
    <property type="match status" value="1"/>
</dbReference>
<proteinExistence type="predicted"/>
<accession>E6K9M3</accession>
<evidence type="ECO:0000256" key="3">
    <source>
        <dbReference type="ARBA" id="ARBA00022723"/>
    </source>
</evidence>
<protein>
    <submittedName>
        <fullName evidence="7">Radical SAM domain protein</fullName>
    </submittedName>
</protein>
<dbReference type="PROSITE" id="PS51918">
    <property type="entry name" value="RADICAL_SAM"/>
    <property type="match status" value="1"/>
</dbReference>
<dbReference type="EMBL" id="AEPD01000037">
    <property type="protein sequence ID" value="EFU29728.1"/>
    <property type="molecule type" value="Genomic_DNA"/>
</dbReference>
<dbReference type="InterPro" id="IPR026407">
    <property type="entry name" value="SAM_GG-Bacter"/>
</dbReference>
<keyword evidence="2" id="KW-0949">S-adenosyl-L-methionine</keyword>
<reference evidence="7 8" key="1">
    <citation type="submission" date="2010-10" db="EMBL/GenBank/DDBJ databases">
        <authorList>
            <person name="Muzny D."/>
            <person name="Qin X."/>
            <person name="Deng J."/>
            <person name="Jiang H."/>
            <person name="Liu Y."/>
            <person name="Qu J."/>
            <person name="Song X.-Z."/>
            <person name="Zhang L."/>
            <person name="Thornton R."/>
            <person name="Coyle M."/>
            <person name="Francisco L."/>
            <person name="Jackson L."/>
            <person name="Javaid M."/>
            <person name="Korchina V."/>
            <person name="Kovar C."/>
            <person name="Mata R."/>
            <person name="Mathew T."/>
            <person name="Ngo R."/>
            <person name="Nguyen L."/>
            <person name="Nguyen N."/>
            <person name="Okwuonu G."/>
            <person name="Ongeri F."/>
            <person name="Pham C."/>
            <person name="Simmons D."/>
            <person name="Wilczek-Boney K."/>
            <person name="Hale W."/>
            <person name="Jakkamsetti A."/>
            <person name="Pham P."/>
            <person name="Ruth R."/>
            <person name="San Lucas F."/>
            <person name="Warren J."/>
            <person name="Zhang J."/>
            <person name="Zhao Z."/>
            <person name="Zhou C."/>
            <person name="Zhu D."/>
            <person name="Lee S."/>
            <person name="Bess C."/>
            <person name="Blankenburg K."/>
            <person name="Forbes L."/>
            <person name="Fu Q."/>
            <person name="Gubbala S."/>
            <person name="Hirani K."/>
            <person name="Jayaseelan J.C."/>
            <person name="Lara F."/>
            <person name="Munidasa M."/>
            <person name="Palculict T."/>
            <person name="Patil S."/>
            <person name="Pu L.-L."/>
            <person name="Saada N."/>
            <person name="Tang L."/>
            <person name="Weissenberger G."/>
            <person name="Zhu Y."/>
            <person name="Hemphill L."/>
            <person name="Shang Y."/>
            <person name="Youmans B."/>
            <person name="Ayvaz T."/>
            <person name="Ross M."/>
            <person name="Santibanez J."/>
            <person name="Aqrawi P."/>
            <person name="Gross S."/>
            <person name="Joshi V."/>
            <person name="Fowler G."/>
            <person name="Nazareth L."/>
            <person name="Reid J."/>
            <person name="Worley K."/>
            <person name="Petrosino J."/>
            <person name="Highlander S."/>
            <person name="Gibbs R."/>
        </authorList>
    </citation>
    <scope>NUCLEOTIDE SEQUENCE [LARGE SCALE GENOMIC DNA]</scope>
    <source>
        <strain evidence="7 8">ATCC 33574</strain>
    </source>
</reference>
<comment type="cofactor">
    <cofactor evidence="1">
        <name>[4Fe-4S] cluster</name>
        <dbReference type="ChEBI" id="CHEBI:49883"/>
    </cofactor>
</comment>
<dbReference type="InterPro" id="IPR023867">
    <property type="entry name" value="Sulphatase_maturase_rSAM"/>
</dbReference>
<evidence type="ECO:0000256" key="1">
    <source>
        <dbReference type="ARBA" id="ARBA00001966"/>
    </source>
</evidence>
<evidence type="ECO:0000259" key="6">
    <source>
        <dbReference type="PROSITE" id="PS51918"/>
    </source>
</evidence>
<keyword evidence="8" id="KW-1185">Reference proteome</keyword>
<dbReference type="GeneID" id="93536981"/>
<keyword evidence="3" id="KW-0479">Metal-binding</keyword>
<dbReference type="InterPro" id="IPR013785">
    <property type="entry name" value="Aldolase_TIM"/>
</dbReference>
<evidence type="ECO:0000313" key="8">
    <source>
        <dbReference type="Proteomes" id="UP000003112"/>
    </source>
</evidence>
<dbReference type="Proteomes" id="UP000003112">
    <property type="component" value="Unassembled WGS sequence"/>
</dbReference>
<dbReference type="InterPro" id="IPR007197">
    <property type="entry name" value="rSAM"/>
</dbReference>
<dbReference type="SFLD" id="SFLDG01067">
    <property type="entry name" value="SPASM/twitch_domain_containing"/>
    <property type="match status" value="1"/>
</dbReference>
<dbReference type="PANTHER" id="PTHR43273:SF8">
    <property type="entry name" value="RADICAL SAM DOMAIN PROTEIN"/>
    <property type="match status" value="1"/>
</dbReference>
<organism evidence="7 8">
    <name type="scientific">Segatella buccae ATCC 33574</name>
    <dbReference type="NCBI Taxonomy" id="873513"/>
    <lineage>
        <taxon>Bacteria</taxon>
        <taxon>Pseudomonadati</taxon>
        <taxon>Bacteroidota</taxon>
        <taxon>Bacteroidia</taxon>
        <taxon>Bacteroidales</taxon>
        <taxon>Prevotellaceae</taxon>
        <taxon>Segatella</taxon>
    </lineage>
</organism>
<dbReference type="Pfam" id="PF04055">
    <property type="entry name" value="Radical_SAM"/>
    <property type="match status" value="1"/>
</dbReference>
<dbReference type="Gene3D" id="3.20.20.70">
    <property type="entry name" value="Aldolase class I"/>
    <property type="match status" value="1"/>
</dbReference>